<evidence type="ECO:0000256" key="5">
    <source>
        <dbReference type="ARBA" id="ARBA00022679"/>
    </source>
</evidence>
<dbReference type="Proteomes" id="UP000246569">
    <property type="component" value="Unassembled WGS sequence"/>
</dbReference>
<keyword evidence="3" id="KW-1003">Cell membrane</keyword>
<evidence type="ECO:0000256" key="8">
    <source>
        <dbReference type="ARBA" id="ARBA00022777"/>
    </source>
</evidence>
<keyword evidence="6 14" id="KW-0812">Transmembrane</keyword>
<dbReference type="PANTHER" id="PTHR32309">
    <property type="entry name" value="TYROSINE-PROTEIN KINASE"/>
    <property type="match status" value="1"/>
</dbReference>
<accession>A0A317MRT1</accession>
<dbReference type="PANTHER" id="PTHR32309:SF32">
    <property type="entry name" value="TYROSINE-PROTEIN KINASE ETK-RELATED"/>
    <property type="match status" value="1"/>
</dbReference>
<sequence length="738" mass="79858">MKPETNMQTGIGAADDDVDLGEYLAVLSESKGLIFGVTLLVLLLGVAYAFIARPIYSVDAVVQVEQSKTSIDSALGDMADLLGGSSPTEAEMQIMQSRLVLSQVIANQHLDIVVDPVAFPVFGGAWARYFAPDSGLADPLFGMDGFAWGGEVLQIDSLEVPVSYYNNKIKILAGDNGYYTVFDPDKNAVLQGEVGKAAEVGIGKERLRIFVSEMVARPGVTFKVIKKDPVTAISDVDSVLKVGEQGKQSGIIGVSYSDTDPVRAAKTIDDIVNLYLRQNVERRSAEAEQTLAFLGKQLPVLKQNMDTAAAVLNEYRIRAGSVDMAKETQVVLDQSVSLQSDLVKLRQKREELVQRFTPSHPQVVAVDAQIDRISALLKDLDRRVQALPDEQKQILQLERDAKVATDLYVTLLNNAQQLQIAKAGTVGNVRIIDHALVPTDPDKPKKGLVIAIAFVLGGFLGLVSAFIKHALRGGVEDPDVIEKTIGLPVYATVPHSRLQAKLSRRLHGNIDQNLLLFSQDRDDLSIESLRSLRTTLHFVMMEAKNNVIMVTGPSPGLGKSFLSMNLSAVLATAGKRVLVIDADLRRGHLHEYVGLSRGAGVSDCVTGQVDFFGAVRATPIEGLDLMSTGAVPPNPSELLLHERFAQAVEQAAREYDHVLIDSPPVLAVTDAAVVGRLAGASLLVVKAGANPLREVEVAVKRLRQAGINLRGVLFNDVTKIGGRYGAGKYVYQYAYKNK</sequence>
<evidence type="ECO:0000256" key="1">
    <source>
        <dbReference type="ARBA" id="ARBA00004429"/>
    </source>
</evidence>
<evidence type="ECO:0000313" key="18">
    <source>
        <dbReference type="EMBL" id="PWV59585.1"/>
    </source>
</evidence>
<evidence type="ECO:0000256" key="11">
    <source>
        <dbReference type="ARBA" id="ARBA00023136"/>
    </source>
</evidence>
<feature type="domain" description="AAA" evidence="16">
    <location>
        <begin position="547"/>
        <end position="669"/>
    </location>
</feature>
<comment type="similarity">
    <text evidence="2">Belongs to the etk/wzc family.</text>
</comment>
<dbReference type="GO" id="GO:0005886">
    <property type="term" value="C:plasma membrane"/>
    <property type="evidence" value="ECO:0007669"/>
    <property type="project" value="UniProtKB-SubCell"/>
</dbReference>
<comment type="caution">
    <text evidence="18">The sequence shown here is derived from an EMBL/GenBank/DDBJ whole genome shotgun (WGS) entry which is preliminary data.</text>
</comment>
<evidence type="ECO:0000259" key="17">
    <source>
        <dbReference type="Pfam" id="PF13807"/>
    </source>
</evidence>
<organism evidence="18 19">
    <name type="scientific">Plasticicumulans acidivorans</name>
    <dbReference type="NCBI Taxonomy" id="886464"/>
    <lineage>
        <taxon>Bacteria</taxon>
        <taxon>Pseudomonadati</taxon>
        <taxon>Pseudomonadota</taxon>
        <taxon>Gammaproteobacteria</taxon>
        <taxon>Candidatus Competibacteraceae</taxon>
        <taxon>Plasticicumulans</taxon>
    </lineage>
</organism>
<evidence type="ECO:0000256" key="4">
    <source>
        <dbReference type="ARBA" id="ARBA00022519"/>
    </source>
</evidence>
<proteinExistence type="inferred from homology"/>
<keyword evidence="9" id="KW-0067">ATP-binding</keyword>
<feature type="domain" description="Tyrosine-protein kinase G-rich" evidence="17">
    <location>
        <begin position="390"/>
        <end position="470"/>
    </location>
</feature>
<evidence type="ECO:0000256" key="9">
    <source>
        <dbReference type="ARBA" id="ARBA00022840"/>
    </source>
</evidence>
<dbReference type="Pfam" id="PF13614">
    <property type="entry name" value="AAA_31"/>
    <property type="match status" value="1"/>
</dbReference>
<comment type="catalytic activity">
    <reaction evidence="13">
        <text>L-tyrosyl-[protein] + ATP = O-phospho-L-tyrosyl-[protein] + ADP + H(+)</text>
        <dbReference type="Rhea" id="RHEA:10596"/>
        <dbReference type="Rhea" id="RHEA-COMP:10136"/>
        <dbReference type="Rhea" id="RHEA-COMP:20101"/>
        <dbReference type="ChEBI" id="CHEBI:15378"/>
        <dbReference type="ChEBI" id="CHEBI:30616"/>
        <dbReference type="ChEBI" id="CHEBI:46858"/>
        <dbReference type="ChEBI" id="CHEBI:61978"/>
        <dbReference type="ChEBI" id="CHEBI:456216"/>
    </reaction>
</comment>
<reference evidence="18 19" key="1">
    <citation type="submission" date="2018-05" db="EMBL/GenBank/DDBJ databases">
        <title>Genomic Encyclopedia of Type Strains, Phase IV (KMG-IV): sequencing the most valuable type-strain genomes for metagenomic binning, comparative biology and taxonomic classification.</title>
        <authorList>
            <person name="Goeker M."/>
        </authorList>
    </citation>
    <scope>NUCLEOTIDE SEQUENCE [LARGE SCALE GENOMIC DNA]</scope>
    <source>
        <strain evidence="18 19">DSM 23606</strain>
    </source>
</reference>
<evidence type="ECO:0000256" key="2">
    <source>
        <dbReference type="ARBA" id="ARBA00008883"/>
    </source>
</evidence>
<evidence type="ECO:0000256" key="3">
    <source>
        <dbReference type="ARBA" id="ARBA00022475"/>
    </source>
</evidence>
<dbReference type="NCBIfam" id="TIGR01007">
    <property type="entry name" value="eps_fam"/>
    <property type="match status" value="1"/>
</dbReference>
<dbReference type="Pfam" id="PF13807">
    <property type="entry name" value="GNVR"/>
    <property type="match status" value="1"/>
</dbReference>
<dbReference type="AlphaFoldDB" id="A0A317MRT1"/>
<dbReference type="InterPro" id="IPR003856">
    <property type="entry name" value="LPS_length_determ_N"/>
</dbReference>
<dbReference type="SUPFAM" id="SSF52540">
    <property type="entry name" value="P-loop containing nucleoside triphosphate hydrolases"/>
    <property type="match status" value="1"/>
</dbReference>
<dbReference type="Gene3D" id="3.40.50.300">
    <property type="entry name" value="P-loop containing nucleotide triphosphate hydrolases"/>
    <property type="match status" value="1"/>
</dbReference>
<evidence type="ECO:0000256" key="12">
    <source>
        <dbReference type="ARBA" id="ARBA00023137"/>
    </source>
</evidence>
<keyword evidence="5" id="KW-0808">Transferase</keyword>
<dbReference type="FunFam" id="3.40.50.300:FF:000527">
    <property type="entry name" value="Tyrosine-protein kinase etk"/>
    <property type="match status" value="1"/>
</dbReference>
<dbReference type="Pfam" id="PF02706">
    <property type="entry name" value="Wzz"/>
    <property type="match status" value="1"/>
</dbReference>
<gene>
    <name evidence="18" type="ORF">C7443_110133</name>
</gene>
<feature type="domain" description="Polysaccharide chain length determinant N-terminal" evidence="15">
    <location>
        <begin position="16"/>
        <end position="107"/>
    </location>
</feature>
<keyword evidence="8 18" id="KW-0418">Kinase</keyword>
<dbReference type="GO" id="GO:0042802">
    <property type="term" value="F:identical protein binding"/>
    <property type="evidence" value="ECO:0007669"/>
    <property type="project" value="UniProtKB-ARBA"/>
</dbReference>
<keyword evidence="7" id="KW-0547">Nucleotide-binding</keyword>
<evidence type="ECO:0000259" key="16">
    <source>
        <dbReference type="Pfam" id="PF13614"/>
    </source>
</evidence>
<evidence type="ECO:0000256" key="10">
    <source>
        <dbReference type="ARBA" id="ARBA00022989"/>
    </source>
</evidence>
<keyword evidence="19" id="KW-1185">Reference proteome</keyword>
<feature type="transmembrane region" description="Helical" evidence="14">
    <location>
        <begin position="448"/>
        <end position="467"/>
    </location>
</feature>
<evidence type="ECO:0000256" key="7">
    <source>
        <dbReference type="ARBA" id="ARBA00022741"/>
    </source>
</evidence>
<dbReference type="InterPro" id="IPR050445">
    <property type="entry name" value="Bact_polysacc_biosynth/exp"/>
</dbReference>
<feature type="transmembrane region" description="Helical" evidence="14">
    <location>
        <begin position="32"/>
        <end position="51"/>
    </location>
</feature>
<keyword evidence="10 14" id="KW-1133">Transmembrane helix</keyword>
<protein>
    <submittedName>
        <fullName evidence="18">Tyrosine-protein kinase Etk/Wzc</fullName>
    </submittedName>
</protein>
<evidence type="ECO:0000256" key="13">
    <source>
        <dbReference type="ARBA" id="ARBA00053015"/>
    </source>
</evidence>
<keyword evidence="11 14" id="KW-0472">Membrane</keyword>
<dbReference type="Pfam" id="PF23607">
    <property type="entry name" value="WZC_N"/>
    <property type="match status" value="1"/>
</dbReference>
<dbReference type="RefSeq" id="WP_110019634.1">
    <property type="nucleotide sequence ID" value="NZ_QGTJ01000010.1"/>
</dbReference>
<evidence type="ECO:0000259" key="15">
    <source>
        <dbReference type="Pfam" id="PF02706"/>
    </source>
</evidence>
<dbReference type="InterPro" id="IPR032807">
    <property type="entry name" value="GNVR"/>
</dbReference>
<keyword evidence="4" id="KW-0997">Cell inner membrane</keyword>
<evidence type="ECO:0000313" key="19">
    <source>
        <dbReference type="Proteomes" id="UP000246569"/>
    </source>
</evidence>
<dbReference type="InterPro" id="IPR025669">
    <property type="entry name" value="AAA_dom"/>
</dbReference>
<dbReference type="GO" id="GO:0005524">
    <property type="term" value="F:ATP binding"/>
    <property type="evidence" value="ECO:0007669"/>
    <property type="project" value="UniProtKB-KW"/>
</dbReference>
<comment type="subcellular location">
    <subcellularLocation>
        <location evidence="1">Cell inner membrane</location>
        <topology evidence="1">Multi-pass membrane protein</topology>
    </subcellularLocation>
</comment>
<dbReference type="EMBL" id="QGTJ01000010">
    <property type="protein sequence ID" value="PWV59585.1"/>
    <property type="molecule type" value="Genomic_DNA"/>
</dbReference>
<evidence type="ECO:0000256" key="6">
    <source>
        <dbReference type="ARBA" id="ARBA00022692"/>
    </source>
</evidence>
<evidence type="ECO:0000256" key="14">
    <source>
        <dbReference type="SAM" id="Phobius"/>
    </source>
</evidence>
<dbReference type="CDD" id="cd05387">
    <property type="entry name" value="BY-kinase"/>
    <property type="match status" value="1"/>
</dbReference>
<dbReference type="OrthoDB" id="9775724at2"/>
<dbReference type="GO" id="GO:0004713">
    <property type="term" value="F:protein tyrosine kinase activity"/>
    <property type="evidence" value="ECO:0007669"/>
    <property type="project" value="UniProtKB-KW"/>
</dbReference>
<keyword evidence="12" id="KW-0829">Tyrosine-protein kinase</keyword>
<dbReference type="InterPro" id="IPR005702">
    <property type="entry name" value="Wzc-like_C"/>
</dbReference>
<dbReference type="InterPro" id="IPR027417">
    <property type="entry name" value="P-loop_NTPase"/>
</dbReference>
<name>A0A317MRT1_9GAMM</name>